<dbReference type="FunFam" id="1.10.287.130:FF:000001">
    <property type="entry name" value="Two-component sensor histidine kinase"/>
    <property type="match status" value="1"/>
</dbReference>
<dbReference type="EMBL" id="MCGH01000001">
    <property type="protein sequence ID" value="ODM08761.1"/>
    <property type="molecule type" value="Genomic_DNA"/>
</dbReference>
<keyword evidence="5" id="KW-0597">Phosphoprotein</keyword>
<evidence type="ECO:0000256" key="15">
    <source>
        <dbReference type="SAM" id="Phobius"/>
    </source>
</evidence>
<keyword evidence="13 15" id="KW-0472">Membrane</keyword>
<feature type="compositionally biased region" description="Polar residues" evidence="14">
    <location>
        <begin position="156"/>
        <end position="165"/>
    </location>
</feature>
<organism evidence="17 18">
    <name type="scientific">Eisenbergiella tayi</name>
    <dbReference type="NCBI Taxonomy" id="1432052"/>
    <lineage>
        <taxon>Bacteria</taxon>
        <taxon>Bacillati</taxon>
        <taxon>Bacillota</taxon>
        <taxon>Clostridia</taxon>
        <taxon>Lachnospirales</taxon>
        <taxon>Lachnospiraceae</taxon>
        <taxon>Eisenbergiella</taxon>
    </lineage>
</organism>
<comment type="catalytic activity">
    <reaction evidence="1">
        <text>ATP + protein L-histidine = ADP + protein N-phospho-L-histidine.</text>
        <dbReference type="EC" id="2.7.13.3"/>
    </reaction>
</comment>
<feature type="transmembrane region" description="Helical" evidence="15">
    <location>
        <begin position="503"/>
        <end position="521"/>
    </location>
</feature>
<dbReference type="GO" id="GO:0005524">
    <property type="term" value="F:ATP binding"/>
    <property type="evidence" value="ECO:0007669"/>
    <property type="project" value="UniProtKB-KW"/>
</dbReference>
<keyword evidence="7 15" id="KW-0812">Transmembrane</keyword>
<evidence type="ECO:0000256" key="6">
    <source>
        <dbReference type="ARBA" id="ARBA00022679"/>
    </source>
</evidence>
<feature type="region of interest" description="Disordered" evidence="14">
    <location>
        <begin position="136"/>
        <end position="201"/>
    </location>
</feature>
<evidence type="ECO:0000256" key="13">
    <source>
        <dbReference type="ARBA" id="ARBA00023136"/>
    </source>
</evidence>
<dbReference type="InterPro" id="IPR036097">
    <property type="entry name" value="HisK_dim/P_sf"/>
</dbReference>
<evidence type="ECO:0000313" key="18">
    <source>
        <dbReference type="Proteomes" id="UP000094067"/>
    </source>
</evidence>
<evidence type="ECO:0000256" key="7">
    <source>
        <dbReference type="ARBA" id="ARBA00022692"/>
    </source>
</evidence>
<evidence type="ECO:0000256" key="4">
    <source>
        <dbReference type="ARBA" id="ARBA00022475"/>
    </source>
</evidence>
<dbReference type="CDD" id="cd00082">
    <property type="entry name" value="HisKA"/>
    <property type="match status" value="1"/>
</dbReference>
<dbReference type="SMART" id="SM00388">
    <property type="entry name" value="HisKA"/>
    <property type="match status" value="1"/>
</dbReference>
<evidence type="ECO:0000313" key="17">
    <source>
        <dbReference type="EMBL" id="ODM08761.1"/>
    </source>
</evidence>
<dbReference type="SUPFAM" id="SSF55874">
    <property type="entry name" value="ATPase domain of HSP90 chaperone/DNA topoisomerase II/histidine kinase"/>
    <property type="match status" value="1"/>
</dbReference>
<dbReference type="GO" id="GO:0000155">
    <property type="term" value="F:phosphorelay sensor kinase activity"/>
    <property type="evidence" value="ECO:0007669"/>
    <property type="project" value="InterPro"/>
</dbReference>
<name>A0A1E3AK22_9FIRM</name>
<comment type="subcellular location">
    <subcellularLocation>
        <location evidence="2">Cell membrane</location>
        <topology evidence="2">Multi-pass membrane protein</topology>
    </subcellularLocation>
</comment>
<dbReference type="GO" id="GO:0005886">
    <property type="term" value="C:plasma membrane"/>
    <property type="evidence" value="ECO:0007669"/>
    <property type="project" value="UniProtKB-SubCell"/>
</dbReference>
<feature type="transmembrane region" description="Helical" evidence="15">
    <location>
        <begin position="380"/>
        <end position="399"/>
    </location>
</feature>
<evidence type="ECO:0000256" key="3">
    <source>
        <dbReference type="ARBA" id="ARBA00012438"/>
    </source>
</evidence>
<dbReference type="Proteomes" id="UP000094067">
    <property type="component" value="Unassembled WGS sequence"/>
</dbReference>
<evidence type="ECO:0000256" key="9">
    <source>
        <dbReference type="ARBA" id="ARBA00022777"/>
    </source>
</evidence>
<dbReference type="Pfam" id="PF02518">
    <property type="entry name" value="HATPase_c"/>
    <property type="match status" value="1"/>
</dbReference>
<evidence type="ECO:0000259" key="16">
    <source>
        <dbReference type="PROSITE" id="PS50109"/>
    </source>
</evidence>
<reference evidence="17 18" key="1">
    <citation type="submission" date="2016-07" db="EMBL/GenBank/DDBJ databases">
        <title>Characterization of isolates of Eisenbergiella tayi derived from blood cultures, using whole genome sequencing.</title>
        <authorList>
            <person name="Burdz T."/>
            <person name="Wiebe D."/>
            <person name="Huynh C."/>
            <person name="Bernard K."/>
        </authorList>
    </citation>
    <scope>NUCLEOTIDE SEQUENCE [LARGE SCALE GENOMIC DNA]</scope>
    <source>
        <strain evidence="17 18">NML 110608</strain>
    </source>
</reference>
<comment type="caution">
    <text evidence="17">The sequence shown here is derived from an EMBL/GenBank/DDBJ whole genome shotgun (WGS) entry which is preliminary data.</text>
</comment>
<feature type="compositionally biased region" description="Basic and acidic residues" evidence="14">
    <location>
        <begin position="191"/>
        <end position="201"/>
    </location>
</feature>
<dbReference type="PROSITE" id="PS50109">
    <property type="entry name" value="HIS_KIN"/>
    <property type="match status" value="1"/>
</dbReference>
<evidence type="ECO:0000256" key="11">
    <source>
        <dbReference type="ARBA" id="ARBA00022989"/>
    </source>
</evidence>
<dbReference type="PANTHER" id="PTHR45528">
    <property type="entry name" value="SENSOR HISTIDINE KINASE CPXA"/>
    <property type="match status" value="1"/>
</dbReference>
<keyword evidence="12" id="KW-0902">Two-component regulatory system</keyword>
<feature type="compositionally biased region" description="Low complexity" evidence="14">
    <location>
        <begin position="166"/>
        <end position="185"/>
    </location>
</feature>
<feature type="compositionally biased region" description="Low complexity" evidence="14">
    <location>
        <begin position="136"/>
        <end position="149"/>
    </location>
</feature>
<dbReference type="Gene3D" id="3.30.565.10">
    <property type="entry name" value="Histidine kinase-like ATPase, C-terminal domain"/>
    <property type="match status" value="1"/>
</dbReference>
<feature type="transmembrane region" description="Helical" evidence="15">
    <location>
        <begin position="437"/>
        <end position="461"/>
    </location>
</feature>
<feature type="transmembrane region" description="Helical" evidence="15">
    <location>
        <begin position="342"/>
        <end position="360"/>
    </location>
</feature>
<accession>A0A1E3AK22</accession>
<protein>
    <recommendedName>
        <fullName evidence="3">histidine kinase</fullName>
        <ecNumber evidence="3">2.7.13.3</ecNumber>
    </recommendedName>
</protein>
<dbReference type="Gene3D" id="1.10.287.130">
    <property type="match status" value="1"/>
</dbReference>
<proteinExistence type="predicted"/>
<keyword evidence="8" id="KW-0547">Nucleotide-binding</keyword>
<dbReference type="EC" id="2.7.13.3" evidence="3"/>
<evidence type="ECO:0000256" key="14">
    <source>
        <dbReference type="SAM" id="MobiDB-lite"/>
    </source>
</evidence>
<evidence type="ECO:0000256" key="10">
    <source>
        <dbReference type="ARBA" id="ARBA00022840"/>
    </source>
</evidence>
<dbReference type="Pfam" id="PF00512">
    <property type="entry name" value="HisKA"/>
    <property type="match status" value="1"/>
</dbReference>
<evidence type="ECO:0000256" key="1">
    <source>
        <dbReference type="ARBA" id="ARBA00000085"/>
    </source>
</evidence>
<evidence type="ECO:0000256" key="5">
    <source>
        <dbReference type="ARBA" id="ARBA00022553"/>
    </source>
</evidence>
<gene>
    <name evidence="17" type="primary">phoR_2</name>
    <name evidence="17" type="ORF">BEI61_00390</name>
</gene>
<evidence type="ECO:0000256" key="12">
    <source>
        <dbReference type="ARBA" id="ARBA00023012"/>
    </source>
</evidence>
<dbReference type="InterPro" id="IPR050398">
    <property type="entry name" value="HssS/ArlS-like"/>
</dbReference>
<dbReference type="RefSeq" id="WP_069151061.1">
    <property type="nucleotide sequence ID" value="NZ_MCGH01000001.1"/>
</dbReference>
<dbReference type="InterPro" id="IPR003661">
    <property type="entry name" value="HisK_dim/P_dom"/>
</dbReference>
<dbReference type="PATRIC" id="fig|1432052.4.peg.439"/>
<dbReference type="AlphaFoldDB" id="A0A1E3AK22"/>
<dbReference type="PANTHER" id="PTHR45528:SF1">
    <property type="entry name" value="SENSOR HISTIDINE KINASE CPXA"/>
    <property type="match status" value="1"/>
</dbReference>
<sequence length="845" mass="94926">MDTKWKKSKRWIGFTAFFLGLTLFLENLLHIIAMIAGGITTEDMKDAFQPDYQNTSAFQFYMEGYLEDFLSMASGGKVDFSWNNDSRTRGISYSSYYGVESFGYGGDGNIAVVGIQGDLGKTSASYVTVTSSEGASDSVAAEASDEQSAGNDVVAENTSDWSVQNSEGSESTDSAEAESSNAAVAGTSSQDQKEENRRAADEAHEMLKDCKNLLYTITYDDKELYSNAGDLQLNGEEHLLPEGYNFLLYFDGSKVYIQKDGRELDIYGNGIYTDNGSWFVPGYENFAVDDKYKDARITIAAAEDPKQYTVAVYGQGYTYYTGGNRLYQIVKTMQDTRNSLTWILRSFIAAVLFLSIAFIFRKDIRDVRNGLARFTGRLWYEIKILAVLVPAGVLVYYMVPIVNSKVFGILDTTLIVTYDMAASEAQNLNYGNLFHDIYYQLSLMELRPLILCVFWLIWLVVNDARLNSKVWKNSLFVKIRRNLSSKEMEYPFQKRLVRRFRKLPVISVIMTALLLTVMFLWGKGVSFGAFNGVILWSAAALAILAAAAAQTVYIRSLRRDARDMGDLVDQIYAVREGDMEAPLNLPADSDLHDAVTCMNEVREGMKEAIDEQVRSERMKVELIANVSHDIKTPLTSIISYVELLKEEEELPDHVKDYISILESKSQRLKTMVQDVFEVSKAASGELPVNPETIDFAKLLRQTLADMEEDIKNSNVIVRTRIPEGEHFIRADGQRMYRVFQNLIQNALQYSLEGSRVYVSLEEKKGLLTASVTNTSAEELSETIDYTARFTRGDSSRTDGGSGLGLSIARSFTEACQGNFYIEIKADLFTACVEFKETDEEEKEIL</sequence>
<dbReference type="InterPro" id="IPR003594">
    <property type="entry name" value="HATPase_dom"/>
</dbReference>
<keyword evidence="6 17" id="KW-0808">Transferase</keyword>
<dbReference type="SMART" id="SM00387">
    <property type="entry name" value="HATPase_c"/>
    <property type="match status" value="1"/>
</dbReference>
<feature type="transmembrane region" description="Helical" evidence="15">
    <location>
        <begin position="533"/>
        <end position="554"/>
    </location>
</feature>
<dbReference type="InterPro" id="IPR005467">
    <property type="entry name" value="His_kinase_dom"/>
</dbReference>
<dbReference type="InterPro" id="IPR036890">
    <property type="entry name" value="HATPase_C_sf"/>
</dbReference>
<evidence type="ECO:0000256" key="8">
    <source>
        <dbReference type="ARBA" id="ARBA00022741"/>
    </source>
</evidence>
<evidence type="ECO:0000256" key="2">
    <source>
        <dbReference type="ARBA" id="ARBA00004651"/>
    </source>
</evidence>
<keyword evidence="4" id="KW-1003">Cell membrane</keyword>
<keyword evidence="9" id="KW-0418">Kinase</keyword>
<keyword evidence="11 15" id="KW-1133">Transmembrane helix</keyword>
<dbReference type="SUPFAM" id="SSF47384">
    <property type="entry name" value="Homodimeric domain of signal transducing histidine kinase"/>
    <property type="match status" value="1"/>
</dbReference>
<keyword evidence="10" id="KW-0067">ATP-binding</keyword>
<feature type="domain" description="Histidine kinase" evidence="16">
    <location>
        <begin position="625"/>
        <end position="838"/>
    </location>
</feature>